<accession>A0A7K0BVV9</accession>
<reference evidence="4 5" key="1">
    <citation type="submission" date="2019-10" db="EMBL/GenBank/DDBJ databases">
        <title>Actinomadura rubteroloni sp. nov. and Actinomadura macrotermitis sp. nov., isolated from the gut of fungus growing-termite Macrotermes natalensis.</title>
        <authorList>
            <person name="Benndorf R."/>
            <person name="Martin K."/>
            <person name="Kuefner M."/>
            <person name="De Beer W."/>
            <person name="Kaster A.-K."/>
            <person name="Vollmers J."/>
            <person name="Poulsen M."/>
            <person name="Beemelmanns C."/>
        </authorList>
    </citation>
    <scope>NUCLEOTIDE SEQUENCE [LARGE SCALE GENOMIC DNA]</scope>
    <source>
        <strain evidence="4 5">RB68</strain>
    </source>
</reference>
<comment type="caution">
    <text evidence="4">The sequence shown here is derived from an EMBL/GenBank/DDBJ whole genome shotgun (WGS) entry which is preliminary data.</text>
</comment>
<evidence type="ECO:0000256" key="1">
    <source>
        <dbReference type="ARBA" id="ARBA00023015"/>
    </source>
</evidence>
<organism evidence="4 5">
    <name type="scientific">Actinomadura macrotermitis</name>
    <dbReference type="NCBI Taxonomy" id="2585200"/>
    <lineage>
        <taxon>Bacteria</taxon>
        <taxon>Bacillati</taxon>
        <taxon>Actinomycetota</taxon>
        <taxon>Actinomycetes</taxon>
        <taxon>Streptosporangiales</taxon>
        <taxon>Thermomonosporaceae</taxon>
        <taxon>Actinomadura</taxon>
    </lineage>
</organism>
<evidence type="ECO:0000256" key="2">
    <source>
        <dbReference type="ARBA" id="ARBA00023163"/>
    </source>
</evidence>
<keyword evidence="3" id="KW-0472">Membrane</keyword>
<dbReference type="EMBL" id="WEGH01000002">
    <property type="protein sequence ID" value="MQY05297.1"/>
    <property type="molecule type" value="Genomic_DNA"/>
</dbReference>
<proteinExistence type="predicted"/>
<evidence type="ECO:0008006" key="6">
    <source>
        <dbReference type="Google" id="ProtNLM"/>
    </source>
</evidence>
<protein>
    <recommendedName>
        <fullName evidence="6">Zinc-finger domain-containing protein</fullName>
    </recommendedName>
</protein>
<dbReference type="OrthoDB" id="3473545at2"/>
<evidence type="ECO:0000256" key="3">
    <source>
        <dbReference type="SAM" id="Phobius"/>
    </source>
</evidence>
<name>A0A7K0BVV9_9ACTN</name>
<keyword evidence="1" id="KW-0805">Transcription regulation</keyword>
<feature type="transmembrane region" description="Helical" evidence="3">
    <location>
        <begin position="96"/>
        <end position="118"/>
    </location>
</feature>
<dbReference type="RefSeq" id="WP_153533372.1">
    <property type="nucleotide sequence ID" value="NZ_WEGH01000002.1"/>
</dbReference>
<dbReference type="InterPro" id="IPR041916">
    <property type="entry name" value="Anti_sigma_zinc_sf"/>
</dbReference>
<dbReference type="Gene3D" id="1.10.10.1320">
    <property type="entry name" value="Anti-sigma factor, zinc-finger domain"/>
    <property type="match status" value="1"/>
</dbReference>
<keyword evidence="5" id="KW-1185">Reference proteome</keyword>
<keyword evidence="3" id="KW-1133">Transmembrane helix</keyword>
<gene>
    <name evidence="4" type="ORF">ACRB68_33700</name>
</gene>
<keyword evidence="2" id="KW-0804">Transcription</keyword>
<keyword evidence="3" id="KW-0812">Transmembrane</keyword>
<sequence>MTNPAHFDYDTLADLAEGLLEDDQAASVNAHLETCAECRDRSADLADVSRLLAEAPVPAMPAELASRIDSAIAAESLHSATVVSLEQRRGRRPWRILSAAAATVVVLGGGAMVGTAVLDGDNSGDSAAKMPATDPGSNAAPTQRLMGAAPPFTVAHSGTDYRPGQVGAQVRSLLGKGQELRTQGDQPSAVLRGCVDALANGRRPELVDRARYKGAPALVVALPGTKSGTLDLMVVGANCTAQDHPVLEQSTAAAH</sequence>
<evidence type="ECO:0000313" key="4">
    <source>
        <dbReference type="EMBL" id="MQY05297.1"/>
    </source>
</evidence>
<dbReference type="Proteomes" id="UP000487268">
    <property type="component" value="Unassembled WGS sequence"/>
</dbReference>
<evidence type="ECO:0000313" key="5">
    <source>
        <dbReference type="Proteomes" id="UP000487268"/>
    </source>
</evidence>
<dbReference type="AlphaFoldDB" id="A0A7K0BVV9"/>